<keyword evidence="3" id="KW-0809">Transit peptide</keyword>
<keyword evidence="2" id="KW-0804">Transcription</keyword>
<sequence>MLRLQKHVLPPHRSTSPIHLSLQRALLSIAAAAASSSPSHFAAENYLVTSCGLTREEAAKAAKCFSHRKSPANADAVVAFLTGPALGLSKADIALLVTKDPRILNSSVDNNLRARLDGFRSHGFSTAQIRSFVRVSPYAFRAFNVDEKLGFWMSFLGSPDRLLRIIKRNNRLVFSDLDKVVKTNIRLLQERGFSVQDINNMCVTNPRLLTCKPDVTRAVLVRADELSVPPNLPMFR</sequence>
<dbReference type="GO" id="GO:0006353">
    <property type="term" value="P:DNA-templated transcription termination"/>
    <property type="evidence" value="ECO:0007669"/>
    <property type="project" value="UniProtKB-KW"/>
</dbReference>
<evidence type="ECO:0000313" key="5">
    <source>
        <dbReference type="Proteomes" id="UP000823388"/>
    </source>
</evidence>
<dbReference type="InterPro" id="IPR003690">
    <property type="entry name" value="MTERF"/>
</dbReference>
<evidence type="ECO:0000313" key="4">
    <source>
        <dbReference type="EMBL" id="KAG2654068.1"/>
    </source>
</evidence>
<dbReference type="AlphaFoldDB" id="A0A8T0X657"/>
<dbReference type="Gene3D" id="1.25.70.10">
    <property type="entry name" value="Transcription termination factor 3, mitochondrial"/>
    <property type="match status" value="1"/>
</dbReference>
<accession>A0A8T0X657</accession>
<dbReference type="Proteomes" id="UP000823388">
    <property type="component" value="Chromosome 1N"/>
</dbReference>
<dbReference type="InterPro" id="IPR038538">
    <property type="entry name" value="MTERF_sf"/>
</dbReference>
<keyword evidence="2" id="KW-0806">Transcription termination</keyword>
<dbReference type="SMART" id="SM00733">
    <property type="entry name" value="Mterf"/>
    <property type="match status" value="2"/>
</dbReference>
<organism evidence="4 5">
    <name type="scientific">Panicum virgatum</name>
    <name type="common">Blackwell switchgrass</name>
    <dbReference type="NCBI Taxonomy" id="38727"/>
    <lineage>
        <taxon>Eukaryota</taxon>
        <taxon>Viridiplantae</taxon>
        <taxon>Streptophyta</taxon>
        <taxon>Embryophyta</taxon>
        <taxon>Tracheophyta</taxon>
        <taxon>Spermatophyta</taxon>
        <taxon>Magnoliopsida</taxon>
        <taxon>Liliopsida</taxon>
        <taxon>Poales</taxon>
        <taxon>Poaceae</taxon>
        <taxon>PACMAD clade</taxon>
        <taxon>Panicoideae</taxon>
        <taxon>Panicodae</taxon>
        <taxon>Paniceae</taxon>
        <taxon>Panicinae</taxon>
        <taxon>Panicum</taxon>
        <taxon>Panicum sect. Hiantes</taxon>
    </lineage>
</organism>
<protein>
    <submittedName>
        <fullName evidence="4">Uncharacterized protein</fullName>
    </submittedName>
</protein>
<keyword evidence="5" id="KW-1185">Reference proteome</keyword>
<evidence type="ECO:0000256" key="2">
    <source>
        <dbReference type="ARBA" id="ARBA00022472"/>
    </source>
</evidence>
<evidence type="ECO:0000256" key="1">
    <source>
        <dbReference type="ARBA" id="ARBA00007692"/>
    </source>
</evidence>
<dbReference type="PANTHER" id="PTHR13068:SF35">
    <property type="entry name" value="MITOCHONDRIAL TRANSCRIPTION TERMINATION FACTOR FAMILY PROTEIN"/>
    <property type="match status" value="1"/>
</dbReference>
<comment type="caution">
    <text evidence="4">The sequence shown here is derived from an EMBL/GenBank/DDBJ whole genome shotgun (WGS) entry which is preliminary data.</text>
</comment>
<evidence type="ECO:0000256" key="3">
    <source>
        <dbReference type="ARBA" id="ARBA00022946"/>
    </source>
</evidence>
<dbReference type="Pfam" id="PF02536">
    <property type="entry name" value="mTERF"/>
    <property type="match status" value="1"/>
</dbReference>
<dbReference type="EMBL" id="CM029038">
    <property type="protein sequence ID" value="KAG2654068.1"/>
    <property type="molecule type" value="Genomic_DNA"/>
</dbReference>
<keyword evidence="2" id="KW-0805">Transcription regulation</keyword>
<comment type="similarity">
    <text evidence="1">Belongs to the mTERF family.</text>
</comment>
<name>A0A8T0X657_PANVG</name>
<gene>
    <name evidence="4" type="ORF">PVAP13_1NG538000</name>
</gene>
<dbReference type="GO" id="GO:0003676">
    <property type="term" value="F:nucleic acid binding"/>
    <property type="evidence" value="ECO:0007669"/>
    <property type="project" value="InterPro"/>
</dbReference>
<dbReference type="PANTHER" id="PTHR13068">
    <property type="entry name" value="CGI-12 PROTEIN-RELATED"/>
    <property type="match status" value="1"/>
</dbReference>
<proteinExistence type="inferred from homology"/>
<dbReference type="OrthoDB" id="637682at2759"/>
<reference evidence="4 5" key="1">
    <citation type="submission" date="2020-05" db="EMBL/GenBank/DDBJ databases">
        <title>WGS assembly of Panicum virgatum.</title>
        <authorList>
            <person name="Lovell J.T."/>
            <person name="Jenkins J."/>
            <person name="Shu S."/>
            <person name="Juenger T.E."/>
            <person name="Schmutz J."/>
        </authorList>
    </citation>
    <scope>NUCLEOTIDE SEQUENCE [LARGE SCALE GENOMIC DNA]</scope>
    <source>
        <strain evidence="5">cv. AP13</strain>
    </source>
</reference>